<comment type="similarity">
    <text evidence="1">Belongs to the UBR4 family.</text>
</comment>
<reference evidence="3" key="2">
    <citation type="submission" date="2025-09" db="UniProtKB">
        <authorList>
            <consortium name="Ensembl"/>
        </authorList>
    </citation>
    <scope>IDENTIFICATION</scope>
</reference>
<dbReference type="GO" id="GO:0004842">
    <property type="term" value="F:ubiquitin-protein transferase activity"/>
    <property type="evidence" value="ECO:0007669"/>
    <property type="project" value="TreeGrafter"/>
</dbReference>
<dbReference type="PANTHER" id="PTHR21725">
    <property type="entry name" value="E3 UBIQUITIN-PROTEIN LIGASE UBR4"/>
    <property type="match status" value="1"/>
</dbReference>
<keyword evidence="1" id="KW-0863">Zinc-finger</keyword>
<dbReference type="GO" id="GO:0008270">
    <property type="term" value="F:zinc ion binding"/>
    <property type="evidence" value="ECO:0007669"/>
    <property type="project" value="UniProtKB-KW"/>
</dbReference>
<evidence type="ECO:0000259" key="2">
    <source>
        <dbReference type="Pfam" id="PF13764"/>
    </source>
</evidence>
<dbReference type="GO" id="GO:0005654">
    <property type="term" value="C:nucleoplasm"/>
    <property type="evidence" value="ECO:0007669"/>
    <property type="project" value="TreeGrafter"/>
</dbReference>
<evidence type="ECO:0000313" key="3">
    <source>
        <dbReference type="Ensembl" id="ENSSDAP00000013437.1"/>
    </source>
</evidence>
<dbReference type="GO" id="GO:0006511">
    <property type="term" value="P:ubiquitin-dependent protein catabolic process"/>
    <property type="evidence" value="ECO:0007669"/>
    <property type="project" value="TreeGrafter"/>
</dbReference>
<proteinExistence type="inferred from homology"/>
<dbReference type="GO" id="GO:0016020">
    <property type="term" value="C:membrane"/>
    <property type="evidence" value="ECO:0007669"/>
    <property type="project" value="TreeGrafter"/>
</dbReference>
<keyword evidence="1" id="KW-0479">Metal-binding</keyword>
<name>A0A8C9PWS2_SPEDA</name>
<dbReference type="GO" id="GO:0005813">
    <property type="term" value="C:centrosome"/>
    <property type="evidence" value="ECO:0007669"/>
    <property type="project" value="TreeGrafter"/>
</dbReference>
<dbReference type="PANTHER" id="PTHR21725:SF1">
    <property type="entry name" value="E3 UBIQUITIN-PROTEIN LIGASE UBR4"/>
    <property type="match status" value="1"/>
</dbReference>
<dbReference type="Pfam" id="PF13764">
    <property type="entry name" value="E3_UbLigase_R4"/>
    <property type="match status" value="1"/>
</dbReference>
<feature type="domain" description="E3 ubiquitin ligase UBR4 C-terminal" evidence="2">
    <location>
        <begin position="74"/>
        <end position="856"/>
    </location>
</feature>
<keyword evidence="4" id="KW-1185">Reference proteome</keyword>
<evidence type="ECO:0000313" key="4">
    <source>
        <dbReference type="Proteomes" id="UP000694422"/>
    </source>
</evidence>
<keyword evidence="1" id="KW-0862">Zinc</keyword>
<organism evidence="3 4">
    <name type="scientific">Spermophilus dauricus</name>
    <name type="common">Daurian ground squirrel</name>
    <dbReference type="NCBI Taxonomy" id="99837"/>
    <lineage>
        <taxon>Eukaryota</taxon>
        <taxon>Metazoa</taxon>
        <taxon>Chordata</taxon>
        <taxon>Craniata</taxon>
        <taxon>Vertebrata</taxon>
        <taxon>Euteleostomi</taxon>
        <taxon>Mammalia</taxon>
        <taxon>Eutheria</taxon>
        <taxon>Euarchontoglires</taxon>
        <taxon>Glires</taxon>
        <taxon>Rodentia</taxon>
        <taxon>Sciuromorpha</taxon>
        <taxon>Sciuridae</taxon>
        <taxon>Xerinae</taxon>
        <taxon>Marmotini</taxon>
        <taxon>Spermophilus</taxon>
    </lineage>
</organism>
<feature type="region of interest" description="UBR4 E3 catalytic module" evidence="1">
    <location>
        <begin position="410"/>
        <end position="875"/>
    </location>
</feature>
<evidence type="ECO:0000256" key="1">
    <source>
        <dbReference type="PROSITE-ProRule" id="PRU01388"/>
    </source>
</evidence>
<dbReference type="InterPro" id="IPR025704">
    <property type="entry name" value="E3_Ub_ligase_UBR4_C"/>
</dbReference>
<dbReference type="GO" id="GO:0005829">
    <property type="term" value="C:cytosol"/>
    <property type="evidence" value="ECO:0007669"/>
    <property type="project" value="TreeGrafter"/>
</dbReference>
<dbReference type="InterPro" id="IPR045189">
    <property type="entry name" value="UBR4-like"/>
</dbReference>
<dbReference type="Ensembl" id="ENSSDAT00000015235.1">
    <property type="protein sequence ID" value="ENSSDAP00000013437.1"/>
    <property type="gene ID" value="ENSSDAG00000011932.1"/>
</dbReference>
<protein>
    <submittedName>
        <fullName evidence="3">Ubiquitin protein ligase E3 component n-recognin 4</fullName>
    </submittedName>
</protein>
<sequence length="876" mass="98780">MLEDMTTGTESETKAFMAVCIETAKRYNLDDYRTPVFIFERLCSIIYPEENEVTEFFVTLEKDPQQEDFLQGRMPGNPYSSNEPGIGPLMRDIKNKICQDCDLVALLEDDSGMELLVNNKIISLDLPVAEVYKKVWCTTNEGEPMRIVYRMRGLLGDATEEFIESLDSTTDEEEDEEEVYKMAGVMAQCGGLECMLNRLAGIKDFKQGRHLLTVLLKLFSYCVKVKVNRQQLVKLEMNTLNVMLGTLNLALVAEQESKDSGGAAVAEQVLSIMEIILDESNAEPLSEDKGNLLLTGDKDQLVMLLDQINSTFVRSNPSVLQGLLRIIPYLSQILLSAPRYDEDHSGDDKVFLDCFCKIAAGIKNNSNGHQLKDLILQKGITQNALDYMKKHIPSAKNLDADIWKKFLSRPALPFILRLLRGLAIQHPATQVLIGTDSITNLHKLEQVSSDEGIGTLAENLLEALREHPDVNKKIDAARRETRAEKKRMAMAMRQKALGTLGMTTNEKGQVVTKTALLKQMEELIEEPGLTCCICREGYKFQPTKVLGIYTFTKRVALEEMENKPRKQQGYSTVSHFNIVHYDCHLAAVRLARGREEWESAALQNANTKCNGLLPVWGPHVPESAFATCLARHNTYLQECTGQREPTYQLNIHDIKLLFLRFAMEQSFSADTGGGGRESNIHLIPYIIHTVLYVLNTTRATSREEKNLQGFLEQPKEKWVESAFDVDGPHYFTVLALHVLPPEQWRATRVEILRRLLVTSQARAVAPGGATRLTDKAVKDYSVYRSSLLFWALVDLIYNMFKKVPTSNTEGGWSCSLAEYIRHNDMPIYEAADKALKTFQDEFMPVETFAEFLDVAGLLSEITDPESFLKDLLNSIP</sequence>
<accession>A0A8C9PWS2</accession>
<dbReference type="PROSITE" id="PS52043">
    <property type="entry name" value="UBR4_E3"/>
    <property type="match status" value="1"/>
</dbReference>
<dbReference type="Proteomes" id="UP000694422">
    <property type="component" value="Unplaced"/>
</dbReference>
<dbReference type="AlphaFoldDB" id="A0A8C9PWS2"/>
<reference evidence="3" key="1">
    <citation type="submission" date="2025-08" db="UniProtKB">
        <authorList>
            <consortium name="Ensembl"/>
        </authorList>
    </citation>
    <scope>IDENTIFICATION</scope>
</reference>